<keyword evidence="2" id="KW-0732">Signal</keyword>
<dbReference type="AlphaFoldDB" id="A0A1I7T8I4"/>
<reference evidence="4" key="1">
    <citation type="submission" date="2016-11" db="UniProtKB">
        <authorList>
            <consortium name="WormBaseParasite"/>
        </authorList>
    </citation>
    <scope>IDENTIFICATION</scope>
</reference>
<sequence length="68" mass="8132">MFFFLSARLYCFDFATNYATASSSPNDNNNYNYDDNDDNYNDSNNNNNRMDNYSMDYNCSIFKYIHCH</sequence>
<dbReference type="WBParaSite" id="Csp11.Scaffold545.g3456.t1">
    <property type="protein sequence ID" value="Csp11.Scaffold545.g3456.t1"/>
    <property type="gene ID" value="Csp11.Scaffold545.g3456"/>
</dbReference>
<feature type="chain" id="PRO_5009307188" evidence="2">
    <location>
        <begin position="24"/>
        <end position="68"/>
    </location>
</feature>
<keyword evidence="3" id="KW-1185">Reference proteome</keyword>
<name>A0A1I7T8I4_9PELO</name>
<protein>
    <submittedName>
        <fullName evidence="4">Secreted protein</fullName>
    </submittedName>
</protein>
<evidence type="ECO:0000256" key="1">
    <source>
        <dbReference type="SAM" id="MobiDB-lite"/>
    </source>
</evidence>
<organism evidence="3 4">
    <name type="scientific">Caenorhabditis tropicalis</name>
    <dbReference type="NCBI Taxonomy" id="1561998"/>
    <lineage>
        <taxon>Eukaryota</taxon>
        <taxon>Metazoa</taxon>
        <taxon>Ecdysozoa</taxon>
        <taxon>Nematoda</taxon>
        <taxon>Chromadorea</taxon>
        <taxon>Rhabditida</taxon>
        <taxon>Rhabditina</taxon>
        <taxon>Rhabditomorpha</taxon>
        <taxon>Rhabditoidea</taxon>
        <taxon>Rhabditidae</taxon>
        <taxon>Peloderinae</taxon>
        <taxon>Caenorhabditis</taxon>
    </lineage>
</organism>
<proteinExistence type="predicted"/>
<evidence type="ECO:0000256" key="2">
    <source>
        <dbReference type="SAM" id="SignalP"/>
    </source>
</evidence>
<feature type="region of interest" description="Disordered" evidence="1">
    <location>
        <begin position="20"/>
        <end position="45"/>
    </location>
</feature>
<feature type="signal peptide" evidence="2">
    <location>
        <begin position="1"/>
        <end position="23"/>
    </location>
</feature>
<evidence type="ECO:0000313" key="4">
    <source>
        <dbReference type="WBParaSite" id="Csp11.Scaffold545.g3456.t1"/>
    </source>
</evidence>
<dbReference type="Proteomes" id="UP000095282">
    <property type="component" value="Unplaced"/>
</dbReference>
<evidence type="ECO:0000313" key="3">
    <source>
        <dbReference type="Proteomes" id="UP000095282"/>
    </source>
</evidence>
<accession>A0A1I7T8I4</accession>